<protein>
    <recommendedName>
        <fullName evidence="3">F-box domain-containing protein</fullName>
    </recommendedName>
</protein>
<proteinExistence type="predicted"/>
<accession>A0A1X2G9H2</accession>
<evidence type="ECO:0008006" key="3">
    <source>
        <dbReference type="Google" id="ProtNLM"/>
    </source>
</evidence>
<evidence type="ECO:0000313" key="1">
    <source>
        <dbReference type="EMBL" id="ORX47683.1"/>
    </source>
</evidence>
<dbReference type="EMBL" id="MCGT01000032">
    <property type="protein sequence ID" value="ORX47683.1"/>
    <property type="molecule type" value="Genomic_DNA"/>
</dbReference>
<gene>
    <name evidence="1" type="ORF">DM01DRAFT_328369</name>
</gene>
<organism evidence="1 2">
    <name type="scientific">Hesseltinella vesiculosa</name>
    <dbReference type="NCBI Taxonomy" id="101127"/>
    <lineage>
        <taxon>Eukaryota</taxon>
        <taxon>Fungi</taxon>
        <taxon>Fungi incertae sedis</taxon>
        <taxon>Mucoromycota</taxon>
        <taxon>Mucoromycotina</taxon>
        <taxon>Mucoromycetes</taxon>
        <taxon>Mucorales</taxon>
        <taxon>Cunninghamellaceae</taxon>
        <taxon>Hesseltinella</taxon>
    </lineage>
</organism>
<keyword evidence="2" id="KW-1185">Reference proteome</keyword>
<reference evidence="1 2" key="1">
    <citation type="submission" date="2016-07" db="EMBL/GenBank/DDBJ databases">
        <title>Pervasive Adenine N6-methylation of Active Genes in Fungi.</title>
        <authorList>
            <consortium name="DOE Joint Genome Institute"/>
            <person name="Mondo S.J."/>
            <person name="Dannebaum R.O."/>
            <person name="Kuo R.C."/>
            <person name="Labutti K."/>
            <person name="Haridas S."/>
            <person name="Kuo A."/>
            <person name="Salamov A."/>
            <person name="Ahrendt S.R."/>
            <person name="Lipzen A."/>
            <person name="Sullivan W."/>
            <person name="Andreopoulos W.B."/>
            <person name="Clum A."/>
            <person name="Lindquist E."/>
            <person name="Daum C."/>
            <person name="Ramamoorthy G.K."/>
            <person name="Gryganskyi A."/>
            <person name="Culley D."/>
            <person name="Magnuson J.K."/>
            <person name="James T.Y."/>
            <person name="O'Malley M.A."/>
            <person name="Stajich J.E."/>
            <person name="Spatafora J.W."/>
            <person name="Visel A."/>
            <person name="Grigoriev I.V."/>
        </authorList>
    </citation>
    <scope>NUCLEOTIDE SEQUENCE [LARGE SCALE GENOMIC DNA]</scope>
    <source>
        <strain evidence="1 2">NRRL 3301</strain>
    </source>
</reference>
<dbReference type="AlphaFoldDB" id="A0A1X2G9H2"/>
<dbReference type="OrthoDB" id="2278079at2759"/>
<dbReference type="SUPFAM" id="SSF81383">
    <property type="entry name" value="F-box domain"/>
    <property type="match status" value="1"/>
</dbReference>
<comment type="caution">
    <text evidence="1">The sequence shown here is derived from an EMBL/GenBank/DDBJ whole genome shotgun (WGS) entry which is preliminary data.</text>
</comment>
<sequence length="146" mass="17252">MLHSFPAELFRLIEYRLDTNDRYQCLFVSREWYSLWFVTLYRKCAPASRYKYVLFSQTLQGMSLELRRNIRDLDVTKCELIMEEQKHLFNMCPRLQNIQCQFFPAPSASTCHSMFSRYTTSELPTTSFDHWGLATTAPNVPKRAGT</sequence>
<dbReference type="Proteomes" id="UP000242146">
    <property type="component" value="Unassembled WGS sequence"/>
</dbReference>
<name>A0A1X2G9H2_9FUNG</name>
<evidence type="ECO:0000313" key="2">
    <source>
        <dbReference type="Proteomes" id="UP000242146"/>
    </source>
</evidence>
<dbReference type="InterPro" id="IPR036047">
    <property type="entry name" value="F-box-like_dom_sf"/>
</dbReference>